<evidence type="ECO:0000313" key="2">
    <source>
        <dbReference type="EnsemblPlants" id="Solyc12g014340.1.1"/>
    </source>
</evidence>
<dbReference type="eggNOG" id="ENOG502QRHA">
    <property type="taxonomic scope" value="Eukaryota"/>
</dbReference>
<organism evidence="2">
    <name type="scientific">Solanum lycopersicum</name>
    <name type="common">Tomato</name>
    <name type="synonym">Lycopersicon esculentum</name>
    <dbReference type="NCBI Taxonomy" id="4081"/>
    <lineage>
        <taxon>Eukaryota</taxon>
        <taxon>Viridiplantae</taxon>
        <taxon>Streptophyta</taxon>
        <taxon>Embryophyta</taxon>
        <taxon>Tracheophyta</taxon>
        <taxon>Spermatophyta</taxon>
        <taxon>Magnoliopsida</taxon>
        <taxon>eudicotyledons</taxon>
        <taxon>Gunneridae</taxon>
        <taxon>Pentapetalae</taxon>
        <taxon>asterids</taxon>
        <taxon>lamiids</taxon>
        <taxon>Solanales</taxon>
        <taxon>Solanaceae</taxon>
        <taxon>Solanoideae</taxon>
        <taxon>Solaneae</taxon>
        <taxon>Solanum</taxon>
        <taxon>Solanum subgen. Lycopersicon</taxon>
    </lineage>
</organism>
<dbReference type="OMA" id="MEYAGWE"/>
<dbReference type="Gramene" id="Solyc12g014340.1.1">
    <property type="protein sequence ID" value="Solyc12g014340.1.1"/>
    <property type="gene ID" value="Solyc12g014340.1"/>
</dbReference>
<dbReference type="PhylomeDB" id="K4DCW9"/>
<dbReference type="Pfam" id="PF24994">
    <property type="entry name" value="GIL1_IRKI_C"/>
    <property type="match status" value="1"/>
</dbReference>
<dbReference type="InParanoid" id="K4DCW9"/>
<dbReference type="HOGENOM" id="CLU_027301_1_0_1"/>
<keyword evidence="3" id="KW-1185">Reference proteome</keyword>
<evidence type="ECO:0000313" key="3">
    <source>
        <dbReference type="Proteomes" id="UP000004994"/>
    </source>
</evidence>
<dbReference type="GO" id="GO:0009639">
    <property type="term" value="P:response to red or far red light"/>
    <property type="evidence" value="ECO:0007669"/>
    <property type="project" value="InterPro"/>
</dbReference>
<dbReference type="STRING" id="4081.K4DCW9"/>
<evidence type="ECO:0000259" key="1">
    <source>
        <dbReference type="Pfam" id="PF24994"/>
    </source>
</evidence>
<dbReference type="PANTHER" id="PTHR31161">
    <property type="entry name" value="PROTEIN GRAVITROPIC IN THE LIGHT 1"/>
    <property type="match status" value="1"/>
</dbReference>
<dbReference type="InterPro" id="IPR056813">
    <property type="entry name" value="GIL1_IRKI_C"/>
</dbReference>
<name>K4DCW9_SOLLC</name>
<protein>
    <recommendedName>
        <fullName evidence="1">GIL1/IRKI C-terminal domain-containing protein</fullName>
    </recommendedName>
</protein>
<dbReference type="InterPro" id="IPR040225">
    <property type="entry name" value="GIL1-like"/>
</dbReference>
<dbReference type="PaxDb" id="4081-Solyc12g014340.1.1"/>
<feature type="domain" description="GIL1/IRKI C-terminal" evidence="1">
    <location>
        <begin position="121"/>
        <end position="176"/>
    </location>
</feature>
<dbReference type="AlphaFoldDB" id="K4DCW9"/>
<sequence>MEYAGWELHAAASSIRPEPNDIYYSKRSDIFFNRIEICYTNRLLTRKPKSKFARFCVTKYLKLINPKLEKSLFGNLDQRNLLNSNEYPKKHISFTHFVKWQSIFGCFIVLPFLLAHKLRFFQVKKGCRYSDVYMESVNGEKAFLMSNGSSETELRMGFTVIPGFRVGKSVVQCQVYLC</sequence>
<dbReference type="GO" id="GO:0009959">
    <property type="term" value="P:negative gravitropism"/>
    <property type="evidence" value="ECO:0007669"/>
    <property type="project" value="InterPro"/>
</dbReference>
<reference evidence="2" key="1">
    <citation type="journal article" date="2012" name="Nature">
        <title>The tomato genome sequence provides insights into fleshy fruit evolution.</title>
        <authorList>
            <consortium name="Tomato Genome Consortium"/>
        </authorList>
    </citation>
    <scope>NUCLEOTIDE SEQUENCE [LARGE SCALE GENOMIC DNA]</scope>
    <source>
        <strain evidence="2">cv. Heinz 1706</strain>
    </source>
</reference>
<accession>K4DCW9</accession>
<reference evidence="2" key="2">
    <citation type="submission" date="2015-06" db="UniProtKB">
        <authorList>
            <consortium name="EnsemblPlants"/>
        </authorList>
    </citation>
    <scope>IDENTIFICATION</scope>
    <source>
        <strain evidence="2">cv. Heinz 1706</strain>
    </source>
</reference>
<dbReference type="EnsemblPlants" id="Solyc12g014340.1.1">
    <property type="protein sequence ID" value="Solyc12g014340.1.1"/>
    <property type="gene ID" value="Solyc12g014340.1"/>
</dbReference>
<dbReference type="Proteomes" id="UP000004994">
    <property type="component" value="Chromosome 12"/>
</dbReference>
<proteinExistence type="predicted"/>